<proteinExistence type="inferred from homology"/>
<sequence>MTPLVLTGVSGSGKSTVGALLAARLGVPFTEGDELHPAANLAKMRAGVPLTDADRWPWLDAAGARLAAVGGVLSCSALALRYRDRLRELVPAVRFAHLDVPRAELARRLAARRGHFMPASLLESQLAALEPLRADEPGWTVPAAGGPDEQAAHIADLLAGQG</sequence>
<comment type="pathway">
    <text evidence="1">Carbohydrate acid metabolism.</text>
</comment>
<keyword evidence="7 9" id="KW-0067">ATP-binding</keyword>
<dbReference type="NCBIfam" id="TIGR01313">
    <property type="entry name" value="therm_gnt_kin"/>
    <property type="match status" value="1"/>
</dbReference>
<evidence type="ECO:0000256" key="2">
    <source>
        <dbReference type="ARBA" id="ARBA00008420"/>
    </source>
</evidence>
<evidence type="ECO:0000313" key="10">
    <source>
        <dbReference type="EMBL" id="MFC3964854.1"/>
    </source>
</evidence>
<keyword evidence="11" id="KW-1185">Reference proteome</keyword>
<dbReference type="InterPro" id="IPR006001">
    <property type="entry name" value="Therm_gnt_kin"/>
</dbReference>
<dbReference type="SUPFAM" id="SSF52540">
    <property type="entry name" value="P-loop containing nucleoside triphosphate hydrolases"/>
    <property type="match status" value="1"/>
</dbReference>
<comment type="similarity">
    <text evidence="2 9">Belongs to the gluconokinase GntK/GntV family.</text>
</comment>
<organism evidence="10 11">
    <name type="scientific">Nocardia jiangsuensis</name>
    <dbReference type="NCBI Taxonomy" id="1691563"/>
    <lineage>
        <taxon>Bacteria</taxon>
        <taxon>Bacillati</taxon>
        <taxon>Actinomycetota</taxon>
        <taxon>Actinomycetes</taxon>
        <taxon>Mycobacteriales</taxon>
        <taxon>Nocardiaceae</taxon>
        <taxon>Nocardia</taxon>
    </lineage>
</organism>
<evidence type="ECO:0000256" key="7">
    <source>
        <dbReference type="ARBA" id="ARBA00022840"/>
    </source>
</evidence>
<dbReference type="InterPro" id="IPR027417">
    <property type="entry name" value="P-loop_NTPase"/>
</dbReference>
<evidence type="ECO:0000256" key="5">
    <source>
        <dbReference type="ARBA" id="ARBA00022741"/>
    </source>
</evidence>
<accession>A0ABV8DYP1</accession>
<keyword evidence="5 9" id="KW-0547">Nucleotide-binding</keyword>
<dbReference type="Pfam" id="PF01202">
    <property type="entry name" value="SKI"/>
    <property type="match status" value="1"/>
</dbReference>
<name>A0ABV8DYP1_9NOCA</name>
<comment type="caution">
    <text evidence="10">The sequence shown here is derived from an EMBL/GenBank/DDBJ whole genome shotgun (WGS) entry which is preliminary data.</text>
</comment>
<evidence type="ECO:0000256" key="6">
    <source>
        <dbReference type="ARBA" id="ARBA00022777"/>
    </source>
</evidence>
<keyword evidence="6 9" id="KW-0418">Kinase</keyword>
<evidence type="ECO:0000256" key="8">
    <source>
        <dbReference type="ARBA" id="ARBA00048090"/>
    </source>
</evidence>
<evidence type="ECO:0000256" key="1">
    <source>
        <dbReference type="ARBA" id="ARBA00004761"/>
    </source>
</evidence>
<gene>
    <name evidence="10" type="ORF">ACFO0B_22950</name>
</gene>
<dbReference type="RefSeq" id="WP_378614627.1">
    <property type="nucleotide sequence ID" value="NZ_JBHSAX010000019.1"/>
</dbReference>
<dbReference type="PANTHER" id="PTHR43442">
    <property type="entry name" value="GLUCONOKINASE-RELATED"/>
    <property type="match status" value="1"/>
</dbReference>
<dbReference type="EC" id="2.7.1.12" evidence="3 9"/>
<comment type="catalytic activity">
    <reaction evidence="8 9">
        <text>D-gluconate + ATP = 6-phospho-D-gluconate + ADP + H(+)</text>
        <dbReference type="Rhea" id="RHEA:19433"/>
        <dbReference type="ChEBI" id="CHEBI:15378"/>
        <dbReference type="ChEBI" id="CHEBI:18391"/>
        <dbReference type="ChEBI" id="CHEBI:30616"/>
        <dbReference type="ChEBI" id="CHEBI:58759"/>
        <dbReference type="ChEBI" id="CHEBI:456216"/>
        <dbReference type="EC" id="2.7.1.12"/>
    </reaction>
</comment>
<dbReference type="Gene3D" id="3.40.50.300">
    <property type="entry name" value="P-loop containing nucleotide triphosphate hydrolases"/>
    <property type="match status" value="1"/>
</dbReference>
<dbReference type="Proteomes" id="UP001595696">
    <property type="component" value="Unassembled WGS sequence"/>
</dbReference>
<dbReference type="PANTHER" id="PTHR43442:SF3">
    <property type="entry name" value="GLUCONOKINASE-RELATED"/>
    <property type="match status" value="1"/>
</dbReference>
<evidence type="ECO:0000313" key="11">
    <source>
        <dbReference type="Proteomes" id="UP001595696"/>
    </source>
</evidence>
<evidence type="ECO:0000256" key="3">
    <source>
        <dbReference type="ARBA" id="ARBA00012054"/>
    </source>
</evidence>
<keyword evidence="4 9" id="KW-0808">Transferase</keyword>
<protein>
    <recommendedName>
        <fullName evidence="3 9">Gluconokinase</fullName>
        <ecNumber evidence="3 9">2.7.1.12</ecNumber>
    </recommendedName>
</protein>
<reference evidence="11" key="1">
    <citation type="journal article" date="2019" name="Int. J. Syst. Evol. Microbiol.">
        <title>The Global Catalogue of Microorganisms (GCM) 10K type strain sequencing project: providing services to taxonomists for standard genome sequencing and annotation.</title>
        <authorList>
            <consortium name="The Broad Institute Genomics Platform"/>
            <consortium name="The Broad Institute Genome Sequencing Center for Infectious Disease"/>
            <person name="Wu L."/>
            <person name="Ma J."/>
        </authorList>
    </citation>
    <scope>NUCLEOTIDE SEQUENCE [LARGE SCALE GENOMIC DNA]</scope>
    <source>
        <strain evidence="11">CGMCC 4.7330</strain>
    </source>
</reference>
<dbReference type="EMBL" id="JBHSAX010000019">
    <property type="protein sequence ID" value="MFC3964854.1"/>
    <property type="molecule type" value="Genomic_DNA"/>
</dbReference>
<dbReference type="CDD" id="cd02021">
    <property type="entry name" value="GntK"/>
    <property type="match status" value="1"/>
</dbReference>
<evidence type="ECO:0000256" key="9">
    <source>
        <dbReference type="RuleBase" id="RU363066"/>
    </source>
</evidence>
<evidence type="ECO:0000256" key="4">
    <source>
        <dbReference type="ARBA" id="ARBA00022679"/>
    </source>
</evidence>
<dbReference type="InterPro" id="IPR031322">
    <property type="entry name" value="Shikimate/glucono_kinase"/>
</dbReference>